<dbReference type="Pfam" id="PF02518">
    <property type="entry name" value="HATPase_c"/>
    <property type="match status" value="1"/>
</dbReference>
<evidence type="ECO:0000256" key="1">
    <source>
        <dbReference type="ARBA" id="ARBA00000085"/>
    </source>
</evidence>
<dbReference type="CDD" id="cd16922">
    <property type="entry name" value="HATPase_EvgS-ArcB-TorS-like"/>
    <property type="match status" value="1"/>
</dbReference>
<dbReference type="PROSITE" id="PS50113">
    <property type="entry name" value="PAC"/>
    <property type="match status" value="1"/>
</dbReference>
<dbReference type="InterPro" id="IPR000700">
    <property type="entry name" value="PAS-assoc_C"/>
</dbReference>
<evidence type="ECO:0000256" key="9">
    <source>
        <dbReference type="ARBA" id="ARBA00023012"/>
    </source>
</evidence>
<dbReference type="FunFam" id="1.10.287.130:FF:000002">
    <property type="entry name" value="Two-component osmosensing histidine kinase"/>
    <property type="match status" value="1"/>
</dbReference>
<dbReference type="Gene3D" id="1.10.287.130">
    <property type="match status" value="1"/>
</dbReference>
<keyword evidence="19" id="KW-1185">Reference proteome</keyword>
<comment type="catalytic activity">
    <reaction evidence="1">
        <text>ATP + protein L-histidine = ADP + protein N-phospho-L-histidine.</text>
        <dbReference type="EC" id="2.7.13.3"/>
    </reaction>
</comment>
<feature type="domain" description="PAS" evidence="16">
    <location>
        <begin position="127"/>
        <end position="207"/>
    </location>
</feature>
<dbReference type="InterPro" id="IPR036097">
    <property type="entry name" value="HisK_dim/P_sf"/>
</dbReference>
<dbReference type="Gene3D" id="3.40.50.2300">
    <property type="match status" value="1"/>
</dbReference>
<evidence type="ECO:0000259" key="14">
    <source>
        <dbReference type="PROSITE" id="PS50109"/>
    </source>
</evidence>
<evidence type="ECO:0000256" key="7">
    <source>
        <dbReference type="ARBA" id="ARBA00022777"/>
    </source>
</evidence>
<evidence type="ECO:0000259" key="17">
    <source>
        <dbReference type="PROSITE" id="PS50113"/>
    </source>
</evidence>
<evidence type="ECO:0000256" key="3">
    <source>
        <dbReference type="ARBA" id="ARBA00012438"/>
    </source>
</evidence>
<dbReference type="FunFam" id="3.30.565.10:FF:000010">
    <property type="entry name" value="Sensor histidine kinase RcsC"/>
    <property type="match status" value="1"/>
</dbReference>
<evidence type="ECO:0000256" key="11">
    <source>
        <dbReference type="ARBA" id="ARBA00068150"/>
    </source>
</evidence>
<evidence type="ECO:0000256" key="6">
    <source>
        <dbReference type="ARBA" id="ARBA00022741"/>
    </source>
</evidence>
<keyword evidence="5" id="KW-0808">Transferase</keyword>
<evidence type="ECO:0000256" key="2">
    <source>
        <dbReference type="ARBA" id="ARBA00006402"/>
    </source>
</evidence>
<dbReference type="CDD" id="cd17546">
    <property type="entry name" value="REC_hyHK_CKI1_RcsC-like"/>
    <property type="match status" value="1"/>
</dbReference>
<evidence type="ECO:0000256" key="12">
    <source>
        <dbReference type="ARBA" id="ARBA00074306"/>
    </source>
</evidence>
<proteinExistence type="inferred from homology"/>
<dbReference type="Proteomes" id="UP000476064">
    <property type="component" value="Chromosome"/>
</dbReference>
<dbReference type="SMART" id="SM00086">
    <property type="entry name" value="PAC"/>
    <property type="match status" value="2"/>
</dbReference>
<evidence type="ECO:0000313" key="18">
    <source>
        <dbReference type="EMBL" id="QHT61222.1"/>
    </source>
</evidence>
<feature type="domain" description="PAC" evidence="17">
    <location>
        <begin position="81"/>
        <end position="133"/>
    </location>
</feature>
<accession>A0A6C0FYR6</accession>
<gene>
    <name evidence="18" type="ORF">GXP70_15495</name>
</gene>
<dbReference type="GO" id="GO:0005524">
    <property type="term" value="F:ATP binding"/>
    <property type="evidence" value="ECO:0007669"/>
    <property type="project" value="UniProtKB-KW"/>
</dbReference>
<evidence type="ECO:0000313" key="19">
    <source>
        <dbReference type="Proteomes" id="UP000476064"/>
    </source>
</evidence>
<dbReference type="RefSeq" id="WP_162357661.1">
    <property type="nucleotide sequence ID" value="NZ_CP048209.1"/>
</dbReference>
<dbReference type="InterPro" id="IPR001610">
    <property type="entry name" value="PAC"/>
</dbReference>
<dbReference type="PROSITE" id="PS50109">
    <property type="entry name" value="HIS_KIN"/>
    <property type="match status" value="1"/>
</dbReference>
<keyword evidence="4 13" id="KW-0597">Phosphoprotein</keyword>
<evidence type="ECO:0000256" key="5">
    <source>
        <dbReference type="ARBA" id="ARBA00022679"/>
    </source>
</evidence>
<dbReference type="CDD" id="cd00130">
    <property type="entry name" value="PAS"/>
    <property type="match status" value="2"/>
</dbReference>
<dbReference type="InterPro" id="IPR036890">
    <property type="entry name" value="HATPase_C_sf"/>
</dbReference>
<dbReference type="InterPro" id="IPR004358">
    <property type="entry name" value="Sig_transdc_His_kin-like_C"/>
</dbReference>
<reference evidence="18 19" key="1">
    <citation type="submission" date="2020-01" db="EMBL/GenBank/DDBJ databases">
        <title>Paenibacillus sp. nov., isolated from tomato rhizosphere.</title>
        <authorList>
            <person name="Weon H.-Y."/>
            <person name="Lee S.A."/>
        </authorList>
    </citation>
    <scope>NUCLEOTIDE SEQUENCE [LARGE SCALE GENOMIC DNA]</scope>
    <source>
        <strain evidence="18 19">12200R-189</strain>
    </source>
</reference>
<evidence type="ECO:0000259" key="16">
    <source>
        <dbReference type="PROSITE" id="PS50112"/>
    </source>
</evidence>
<dbReference type="EMBL" id="CP048209">
    <property type="protein sequence ID" value="QHT61222.1"/>
    <property type="molecule type" value="Genomic_DNA"/>
</dbReference>
<evidence type="ECO:0000256" key="4">
    <source>
        <dbReference type="ARBA" id="ARBA00022553"/>
    </source>
</evidence>
<dbReference type="InterPro" id="IPR003661">
    <property type="entry name" value="HisK_dim/P_dom"/>
</dbReference>
<dbReference type="InterPro" id="IPR005467">
    <property type="entry name" value="His_kinase_dom"/>
</dbReference>
<dbReference type="SUPFAM" id="SSF52172">
    <property type="entry name" value="CheY-like"/>
    <property type="match status" value="1"/>
</dbReference>
<name>A0A6C0FYR6_9BACL</name>
<dbReference type="EC" id="2.7.13.3" evidence="3"/>
<dbReference type="Pfam" id="PF00512">
    <property type="entry name" value="HisKA"/>
    <property type="match status" value="1"/>
</dbReference>
<dbReference type="NCBIfam" id="TIGR00229">
    <property type="entry name" value="sensory_box"/>
    <property type="match status" value="2"/>
</dbReference>
<dbReference type="PROSITE" id="PS50110">
    <property type="entry name" value="RESPONSE_REGULATORY"/>
    <property type="match status" value="1"/>
</dbReference>
<dbReference type="Pfam" id="PF00072">
    <property type="entry name" value="Response_reg"/>
    <property type="match status" value="1"/>
</dbReference>
<dbReference type="InterPro" id="IPR011006">
    <property type="entry name" value="CheY-like_superfamily"/>
</dbReference>
<dbReference type="SMART" id="SM00091">
    <property type="entry name" value="PAS"/>
    <property type="match status" value="2"/>
</dbReference>
<dbReference type="SUPFAM" id="SSF47384">
    <property type="entry name" value="Homodimeric domain of signal transducing histidine kinase"/>
    <property type="match status" value="1"/>
</dbReference>
<dbReference type="SUPFAM" id="SSF55785">
    <property type="entry name" value="PYP-like sensor domain (PAS domain)"/>
    <property type="match status" value="2"/>
</dbReference>
<dbReference type="Gene3D" id="3.30.450.20">
    <property type="entry name" value="PAS domain"/>
    <property type="match status" value="2"/>
</dbReference>
<evidence type="ECO:0000256" key="13">
    <source>
        <dbReference type="PROSITE-ProRule" id="PRU00169"/>
    </source>
</evidence>
<feature type="modified residue" description="4-aspartylphosphate" evidence="13">
    <location>
        <position position="559"/>
    </location>
</feature>
<keyword evidence="8" id="KW-0067">ATP-binding</keyword>
<dbReference type="CDD" id="cd00082">
    <property type="entry name" value="HisKA"/>
    <property type="match status" value="1"/>
</dbReference>
<dbReference type="SMART" id="SM00388">
    <property type="entry name" value="HisKA"/>
    <property type="match status" value="1"/>
</dbReference>
<dbReference type="Pfam" id="PF13426">
    <property type="entry name" value="PAS_9"/>
    <property type="match status" value="2"/>
</dbReference>
<dbReference type="Gene3D" id="3.30.565.10">
    <property type="entry name" value="Histidine kinase-like ATPase, C-terminal domain"/>
    <property type="match status" value="1"/>
</dbReference>
<evidence type="ECO:0000256" key="10">
    <source>
        <dbReference type="ARBA" id="ARBA00064003"/>
    </source>
</evidence>
<dbReference type="InterPro" id="IPR000014">
    <property type="entry name" value="PAS"/>
</dbReference>
<dbReference type="InterPro" id="IPR001789">
    <property type="entry name" value="Sig_transdc_resp-reg_receiver"/>
</dbReference>
<protein>
    <recommendedName>
        <fullName evidence="12">Circadian input-output histidine kinase CikA</fullName>
        <ecNumber evidence="3">2.7.13.3</ecNumber>
    </recommendedName>
    <alternativeName>
        <fullName evidence="11">Sensory/regulatory protein RpfC</fullName>
    </alternativeName>
</protein>
<evidence type="ECO:0000256" key="8">
    <source>
        <dbReference type="ARBA" id="ARBA00022840"/>
    </source>
</evidence>
<dbReference type="PRINTS" id="PR00344">
    <property type="entry name" value="BCTRLSENSOR"/>
</dbReference>
<keyword evidence="6" id="KW-0547">Nucleotide-binding</keyword>
<feature type="domain" description="Response regulatory" evidence="15">
    <location>
        <begin position="510"/>
        <end position="627"/>
    </location>
</feature>
<dbReference type="InterPro" id="IPR003594">
    <property type="entry name" value="HATPase_dom"/>
</dbReference>
<dbReference type="InterPro" id="IPR035965">
    <property type="entry name" value="PAS-like_dom_sf"/>
</dbReference>
<sequence length="629" mass="70384">MHRVNLDPHSFNEQVFNYASFGIALLAPDGLILTVNPAFERIFGYTQEELDGKRFGVFSLPDDSVQNIDELKLLMGNEAEVQLEKRYFRKDGVMIWVFLSVRLFCNEEGQPLYYIAQLIDISKQKESEQRLQETVERYTSLKKYNHDAVISFDLQGRVINANAVAEKITGYPIESEMIGMELANLIGKPNVDRILEEALYDDTVELQIDSLVNKSGEIIEVLTSIAPIIVKNQIIGFYLICKDISEQKQLVHAKETAEATNQAKSEFLAMMSHEIRTPMNGVIGMTNLLLDSDLDDENKAFVEIIRKSGESLLSIINDILDLSKIEAGKTELQEDVFDLRNCIKDCLSVISAKAEVRNLELSCTIHHDVPDYIYADEDRLKQVVLNLLSNAVKFTPSGTVSVAIKNMKAQPPLLGITVTDTGIGIPPSRLEEIFEPFTQIDNFMARQYEGTGLGLSISRRIVELMGGKIHAESDGVHGSAFHFTIRLNERKLREFSPSQPLTAAAMKKAKILIAEDNAINTLVLQKMLEKMGHRVSVAVNGKEAIEAALTESYELIFMDIHMPVINGLEAMRTIKEKLAPEKCPRIVAVTANALKGDREKYLALGMDDYVSKPINREVIKRLLVCSSSG</sequence>
<feature type="domain" description="Histidine kinase" evidence="14">
    <location>
        <begin position="270"/>
        <end position="489"/>
    </location>
</feature>
<dbReference type="SMART" id="SM00387">
    <property type="entry name" value="HATPase_c"/>
    <property type="match status" value="1"/>
</dbReference>
<dbReference type="SUPFAM" id="SSF55874">
    <property type="entry name" value="ATPase domain of HSP90 chaperone/DNA topoisomerase II/histidine kinase"/>
    <property type="match status" value="1"/>
</dbReference>
<dbReference type="GO" id="GO:0000155">
    <property type="term" value="F:phosphorelay sensor kinase activity"/>
    <property type="evidence" value="ECO:0007669"/>
    <property type="project" value="InterPro"/>
</dbReference>
<dbReference type="SMART" id="SM00448">
    <property type="entry name" value="REC"/>
    <property type="match status" value="1"/>
</dbReference>
<comment type="similarity">
    <text evidence="2">In the N-terminal section; belongs to the phytochrome family.</text>
</comment>
<evidence type="ECO:0000259" key="15">
    <source>
        <dbReference type="PROSITE" id="PS50110"/>
    </source>
</evidence>
<dbReference type="PANTHER" id="PTHR45339">
    <property type="entry name" value="HYBRID SIGNAL TRANSDUCTION HISTIDINE KINASE J"/>
    <property type="match status" value="1"/>
</dbReference>
<dbReference type="PANTHER" id="PTHR45339:SF1">
    <property type="entry name" value="HYBRID SIGNAL TRANSDUCTION HISTIDINE KINASE J"/>
    <property type="match status" value="1"/>
</dbReference>
<dbReference type="AlphaFoldDB" id="A0A6C0FYR6"/>
<comment type="subunit">
    <text evidence="10">At low DSF concentrations, interacts with RpfF.</text>
</comment>
<keyword evidence="9" id="KW-0902">Two-component regulatory system</keyword>
<dbReference type="KEGG" id="plyc:GXP70_15495"/>
<organism evidence="18 19">
    <name type="scientific">Paenibacillus lycopersici</name>
    <dbReference type="NCBI Taxonomy" id="2704462"/>
    <lineage>
        <taxon>Bacteria</taxon>
        <taxon>Bacillati</taxon>
        <taxon>Bacillota</taxon>
        <taxon>Bacilli</taxon>
        <taxon>Bacillales</taxon>
        <taxon>Paenibacillaceae</taxon>
        <taxon>Paenibacillus</taxon>
    </lineage>
</organism>
<dbReference type="PROSITE" id="PS50112">
    <property type="entry name" value="PAS"/>
    <property type="match status" value="2"/>
</dbReference>
<keyword evidence="7" id="KW-0418">Kinase</keyword>
<feature type="domain" description="PAS" evidence="16">
    <location>
        <begin position="13"/>
        <end position="78"/>
    </location>
</feature>